<dbReference type="InterPro" id="IPR018980">
    <property type="entry name" value="FERM_PH-like_C"/>
</dbReference>
<comment type="caution">
    <text evidence="4">The sequence shown here is derived from an EMBL/GenBank/DDBJ whole genome shotgun (WGS) entry which is preliminary data.</text>
</comment>
<reference evidence="4" key="1">
    <citation type="submission" date="2022-01" db="EMBL/GenBank/DDBJ databases">
        <title>Genome Sequence Resource for Two Populations of Ditylenchus destructor, the Migratory Endoparasitic Phytonematode.</title>
        <authorList>
            <person name="Zhang H."/>
            <person name="Lin R."/>
            <person name="Xie B."/>
        </authorList>
    </citation>
    <scope>NUCLEOTIDE SEQUENCE</scope>
    <source>
        <strain evidence="4">BazhouSP</strain>
    </source>
</reference>
<dbReference type="CDD" id="cd17101">
    <property type="entry name" value="FERM_F1_PTPN13_like"/>
    <property type="match status" value="1"/>
</dbReference>
<feature type="domain" description="PDZ" evidence="3">
    <location>
        <begin position="1412"/>
        <end position="1494"/>
    </location>
</feature>
<dbReference type="Pfam" id="PF00373">
    <property type="entry name" value="FERM_M"/>
    <property type="match status" value="1"/>
</dbReference>
<feature type="compositionally biased region" description="Basic and acidic residues" evidence="1">
    <location>
        <begin position="1187"/>
        <end position="1200"/>
    </location>
</feature>
<dbReference type="InterPro" id="IPR000299">
    <property type="entry name" value="FERM_domain"/>
</dbReference>
<dbReference type="InterPro" id="IPR036034">
    <property type="entry name" value="PDZ_sf"/>
</dbReference>
<dbReference type="Gene3D" id="3.10.20.90">
    <property type="entry name" value="Phosphatidylinositol 3-kinase Catalytic Subunit, Chain A, domain 1"/>
    <property type="match status" value="1"/>
</dbReference>
<feature type="region of interest" description="Disordered" evidence="1">
    <location>
        <begin position="1139"/>
        <end position="1200"/>
    </location>
</feature>
<dbReference type="InterPro" id="IPR035963">
    <property type="entry name" value="FERM_2"/>
</dbReference>
<dbReference type="InterPro" id="IPR019748">
    <property type="entry name" value="FERM_central"/>
</dbReference>
<feature type="region of interest" description="Disordered" evidence="1">
    <location>
        <begin position="1032"/>
        <end position="1103"/>
    </location>
</feature>
<accession>A0AAD4MYV5</accession>
<dbReference type="Gene3D" id="1.10.510.10">
    <property type="entry name" value="Transferase(Phosphotransferase) domain 1"/>
    <property type="match status" value="1"/>
</dbReference>
<dbReference type="InterPro" id="IPR018979">
    <property type="entry name" value="FERM_N"/>
</dbReference>
<feature type="compositionally biased region" description="Acidic residues" evidence="1">
    <location>
        <begin position="259"/>
        <end position="272"/>
    </location>
</feature>
<dbReference type="SUPFAM" id="SSF50729">
    <property type="entry name" value="PH domain-like"/>
    <property type="match status" value="1"/>
</dbReference>
<dbReference type="SUPFAM" id="SSF50156">
    <property type="entry name" value="PDZ domain-like"/>
    <property type="match status" value="3"/>
</dbReference>
<dbReference type="InterPro" id="IPR052074">
    <property type="entry name" value="NonRcpt_TyrProt_Phosphatase"/>
</dbReference>
<feature type="region of interest" description="Disordered" evidence="1">
    <location>
        <begin position="885"/>
        <end position="910"/>
    </location>
</feature>
<dbReference type="SUPFAM" id="SSF54236">
    <property type="entry name" value="Ubiquitin-like"/>
    <property type="match status" value="1"/>
</dbReference>
<evidence type="ECO:0000313" key="5">
    <source>
        <dbReference type="Proteomes" id="UP001201812"/>
    </source>
</evidence>
<dbReference type="Pfam" id="PF00595">
    <property type="entry name" value="PDZ"/>
    <property type="match status" value="3"/>
</dbReference>
<dbReference type="Gene3D" id="2.30.42.10">
    <property type="match status" value="3"/>
</dbReference>
<evidence type="ECO:0000256" key="1">
    <source>
        <dbReference type="SAM" id="MobiDB-lite"/>
    </source>
</evidence>
<feature type="domain" description="PDZ" evidence="3">
    <location>
        <begin position="1302"/>
        <end position="1390"/>
    </location>
</feature>
<dbReference type="PRINTS" id="PR00935">
    <property type="entry name" value="BAND41"/>
</dbReference>
<dbReference type="Gene3D" id="2.30.29.30">
    <property type="entry name" value="Pleckstrin-homology domain (PH domain)/Phosphotyrosine-binding domain (PTB)"/>
    <property type="match status" value="1"/>
</dbReference>
<dbReference type="InterPro" id="IPR001478">
    <property type="entry name" value="PDZ"/>
</dbReference>
<dbReference type="InterPro" id="IPR011993">
    <property type="entry name" value="PH-like_dom_sf"/>
</dbReference>
<feature type="region of interest" description="Disordered" evidence="1">
    <location>
        <begin position="254"/>
        <end position="424"/>
    </location>
</feature>
<organism evidence="4 5">
    <name type="scientific">Ditylenchus destructor</name>
    <dbReference type="NCBI Taxonomy" id="166010"/>
    <lineage>
        <taxon>Eukaryota</taxon>
        <taxon>Metazoa</taxon>
        <taxon>Ecdysozoa</taxon>
        <taxon>Nematoda</taxon>
        <taxon>Chromadorea</taxon>
        <taxon>Rhabditida</taxon>
        <taxon>Tylenchina</taxon>
        <taxon>Tylenchomorpha</taxon>
        <taxon>Sphaerularioidea</taxon>
        <taxon>Anguinidae</taxon>
        <taxon>Anguininae</taxon>
        <taxon>Ditylenchus</taxon>
    </lineage>
</organism>
<keyword evidence="5" id="KW-1185">Reference proteome</keyword>
<feature type="domain" description="PDZ" evidence="3">
    <location>
        <begin position="937"/>
        <end position="1020"/>
    </location>
</feature>
<evidence type="ECO:0000259" key="3">
    <source>
        <dbReference type="PROSITE" id="PS50106"/>
    </source>
</evidence>
<name>A0AAD4MYV5_9BILA</name>
<dbReference type="SMART" id="SM00228">
    <property type="entry name" value="PDZ"/>
    <property type="match status" value="3"/>
</dbReference>
<dbReference type="SUPFAM" id="SSF47031">
    <property type="entry name" value="Second domain of FERM"/>
    <property type="match status" value="1"/>
</dbReference>
<dbReference type="PANTHER" id="PTHR46900">
    <property type="entry name" value="TYROSINE-PROTEIN PHOSPHATASE NON-RECEPTOR TYPE 13"/>
    <property type="match status" value="1"/>
</dbReference>
<dbReference type="InterPro" id="IPR014352">
    <property type="entry name" value="FERM/acyl-CoA-bd_prot_sf"/>
</dbReference>
<dbReference type="Pfam" id="PF09380">
    <property type="entry name" value="FERM_C"/>
    <property type="match status" value="1"/>
</dbReference>
<feature type="compositionally biased region" description="Polar residues" evidence="1">
    <location>
        <begin position="293"/>
        <end position="313"/>
    </location>
</feature>
<proteinExistence type="predicted"/>
<sequence length="1496" mass="167099">MDERKSEQSVANEQLVSLSEICEIRAEGCLSSKELLAVLVSACEFLNRNRSGVESGSSGLFSPESVFITRNGSVKIDFYSVATASDDFTPPELRTLKSSNTDEDVLKSLSIGDAQLVWCLGQLASQSCLPSFLDVSLISLLNLMTVDHVQTRPTLNKLSQMLRNRMDNVDEVPTILQKLYQELLGDIDDLIDDQFCDDIRFSSTRSSLSIVSGGAPFPHFAEEQLMPIKVEDFNINDDLKNSKAGQYIEDYIKASRSVDEDEEEKTDVEEDATTSHPQPHNSIVIEQRHARDTNQQNGRTTAQKDSWQVISSRKSSDTEVEDDVSNPFSTNYQSPEIKDSHSERTENVPPSGFTQRLNQEPVQVEVHDEPPFTENEETVSIPATNLSPKPPTPPPHSARYKKNSAQTRAPPAPLVEKESNTLSASDSIEPFEKIELPPEMLPSPAVIIQNGNDDSDYMDCVPAASVQPQPNFSRHNSLEPTKIQRRNSSKRIGTNYSNKLEAVPEFLEKNTLPLIRLRAQSFKKKKVTLHRSDNALVVVKLLNGQSVEVNCLTDAYVSNVFDTVAAHLNITEHLFFGLAMQQGSEYFFLDNDQRLEKTAPAGWKNSRRSFGAEYTLLLRFRYYPKKLEFIKTETTMHNLYLQLRHDMLSGSLRFDSTKAMELAAVCLQAEYSDYRQPKQREGRFQYFKLENYLPSKFYGFTEQNLDSTEAQLVEFHGKFRGIGRVEAERIFIERCQAELAYGAHYYRVYKIKPSSKNPYYNRYSDVHLIAIMPYGIGICREQSTGHRYIATTHEWHMIRTLQFDKKRFLIATIENNIAVDHVFYAEHYSKSSYLVRFAATQHRFMMKMRQWQSTLNRVGRPHGQRSSGMDVGVDVGFTDPLHNTGKETIDSRIHTGRRRSSPNRQQEESFLKPGQLMNEIDTDYIQYCYGSEAMKLTVTLIKHPDQGLGLTLVDGAVNGVKGVYVKSVSLEGDGKKKGLNIGDCLLSVNDVSLFNKTRHDAVELVKECESEVKLEVLRFPSITEVLATNNNNSNMSRIDVKDNDAGTTTNGRLSSKADDSAIGTQDSNISKRSESLDKSSSSLSVFNQTPTSLKPSDGNSPALIPKRQRAVSDFGAVGDTLPVLNSDDLLERFGSRRDRNGKIRKSGSGSSSSDDEGVDERFQHGEYNLPPVSDMYASNAFSDDEENGHHQDSKKEDAKPINKQLLGLSEKDFETTSWSSSLSAQRLLAKANSSGSNNIALNSSFDTGTLNSLGSQSREQKARKQQNTLDWTHDLTDIEDSATISSETALGSYARARRRVLTISMFKSSPSQSLGFQIASATAHDGEGRVFFFVKQINAEPAISANLHVDDIILSINGTSVEEGDYDHQQVVNLLRSAPANSNVTLEVQRNEPPSYNEGQSSGKQTIEQIVTVVLDKSQSRCIGLSLAKRMGLEGIFIRTIAVDSLAAQDGSLRVGDRIWEIDGENVADESPAAIVKRLKDIDGKFEIQVKRSVAA</sequence>
<dbReference type="InterPro" id="IPR029071">
    <property type="entry name" value="Ubiquitin-like_domsf"/>
</dbReference>
<dbReference type="SMART" id="SM00295">
    <property type="entry name" value="B41"/>
    <property type="match status" value="1"/>
</dbReference>
<evidence type="ECO:0000313" key="4">
    <source>
        <dbReference type="EMBL" id="KAI1711091.1"/>
    </source>
</evidence>
<dbReference type="PROSITE" id="PS50057">
    <property type="entry name" value="FERM_3"/>
    <property type="match status" value="1"/>
</dbReference>
<feature type="compositionally biased region" description="Polar residues" evidence="1">
    <location>
        <begin position="1085"/>
        <end position="1099"/>
    </location>
</feature>
<feature type="compositionally biased region" description="Polar residues" evidence="1">
    <location>
        <begin position="352"/>
        <end position="361"/>
    </location>
</feature>
<dbReference type="Proteomes" id="UP001201812">
    <property type="component" value="Unassembled WGS sequence"/>
</dbReference>
<dbReference type="Gene3D" id="1.20.80.10">
    <property type="match status" value="1"/>
</dbReference>
<dbReference type="Pfam" id="PF09379">
    <property type="entry name" value="FERM_N"/>
    <property type="match status" value="1"/>
</dbReference>
<gene>
    <name evidence="4" type="ORF">DdX_10337</name>
</gene>
<dbReference type="CDD" id="cd14473">
    <property type="entry name" value="FERM_B-lobe"/>
    <property type="match status" value="1"/>
</dbReference>
<dbReference type="PROSITE" id="PS50106">
    <property type="entry name" value="PDZ"/>
    <property type="match status" value="3"/>
</dbReference>
<dbReference type="CDD" id="cd00136">
    <property type="entry name" value="PDZ_canonical"/>
    <property type="match status" value="3"/>
</dbReference>
<feature type="compositionally biased region" description="Basic and acidic residues" evidence="1">
    <location>
        <begin position="336"/>
        <end position="346"/>
    </location>
</feature>
<dbReference type="SMART" id="SM01196">
    <property type="entry name" value="FERM_C"/>
    <property type="match status" value="1"/>
</dbReference>
<evidence type="ECO:0000259" key="2">
    <source>
        <dbReference type="PROSITE" id="PS50057"/>
    </source>
</evidence>
<dbReference type="EMBL" id="JAKKPZ010000023">
    <property type="protein sequence ID" value="KAI1711091.1"/>
    <property type="molecule type" value="Genomic_DNA"/>
</dbReference>
<protein>
    <submittedName>
        <fullName evidence="4">PDZ domain (Also known as DHR or GLGF) domain-containing protein</fullName>
    </submittedName>
</protein>
<dbReference type="InterPro" id="IPR019749">
    <property type="entry name" value="Band_41_domain"/>
</dbReference>
<dbReference type="PANTHER" id="PTHR46900:SF2">
    <property type="entry name" value="TYROSINE-PROTEIN PHOSPHATASE NON-RECEPTOR TYPE 13"/>
    <property type="match status" value="1"/>
</dbReference>
<feature type="domain" description="FERM" evidence="2">
    <location>
        <begin position="535"/>
        <end position="849"/>
    </location>
</feature>